<name>A0A1V6M2Z3_9BACT</name>
<comment type="caution">
    <text evidence="1">The sequence shown here is derived from an EMBL/GenBank/DDBJ whole genome shotgun (WGS) entry which is preliminary data.</text>
</comment>
<sequence>MKRSVVTSISIISIITMVFGGNVFPEGSPQAGIRKLSKDINNCSLSKEENDGSYQENFSIDFSDYFEGSVKRWLASKGFCFNGGIRDNRIIELSANKQALSVRTKQPGRVFIFNNSVDLKEFSKVKIEWGIIQYPKDASYEKNINNEALMVYIFFGNVKLPSGCFLVPDSPYFIGLFLSKEDQINKPYTGRYFKEGGRFVCLGNPEPRDTVISEFDLNRAFRLYFNDAVPPISGISLEVDTSSSKDEGKAEAFIKRIEFLGR</sequence>
<reference evidence="1 2" key="1">
    <citation type="journal article" date="2016" name="Genome Announc.">
        <title>Draft Genome Sequence of the Anaerobic Ammonium-Oxidizing Bacterium 'Candidatus Brocadia sp. 40'.</title>
        <authorList>
            <person name="Ali M."/>
            <person name="Haroon M.F."/>
            <person name="Narita Y."/>
            <person name="Zhang L."/>
            <person name="Rangel Shaw D."/>
            <person name="Okabe S."/>
            <person name="Saikaly P.E."/>
        </authorList>
    </citation>
    <scope>NUCLEOTIDE SEQUENCE [LARGE SCALE GENOMIC DNA]</scope>
    <source>
        <strain evidence="1 2">40</strain>
    </source>
</reference>
<dbReference type="Proteomes" id="UP000242219">
    <property type="component" value="Unassembled WGS sequence"/>
</dbReference>
<evidence type="ECO:0000313" key="2">
    <source>
        <dbReference type="Proteomes" id="UP000242219"/>
    </source>
</evidence>
<dbReference type="EMBL" id="MJUW02000021">
    <property type="protein sequence ID" value="OQD46747.1"/>
    <property type="molecule type" value="Genomic_DNA"/>
</dbReference>
<accession>A0A1V6M2Z3</accession>
<organism evidence="1 2">
    <name type="scientific">Candidatus Brocadia sapporoensis</name>
    <dbReference type="NCBI Taxonomy" id="392547"/>
    <lineage>
        <taxon>Bacteria</taxon>
        <taxon>Pseudomonadati</taxon>
        <taxon>Planctomycetota</taxon>
        <taxon>Candidatus Brocadiia</taxon>
        <taxon>Candidatus Brocadiales</taxon>
        <taxon>Candidatus Brocadiaceae</taxon>
        <taxon>Candidatus Brocadia</taxon>
    </lineage>
</organism>
<dbReference type="RefSeq" id="WP_070066109.1">
    <property type="nucleotide sequence ID" value="NZ_MJUW02000021.1"/>
</dbReference>
<dbReference type="AlphaFoldDB" id="A0A1V6M2Z3"/>
<protein>
    <submittedName>
        <fullName evidence="1">Uncharacterized protein</fullName>
    </submittedName>
</protein>
<keyword evidence="2" id="KW-1185">Reference proteome</keyword>
<evidence type="ECO:0000313" key="1">
    <source>
        <dbReference type="EMBL" id="OQD46747.1"/>
    </source>
</evidence>
<proteinExistence type="predicted"/>
<gene>
    <name evidence="1" type="ORF">BIY37_01695</name>
</gene>